<organism evidence="6 7">
    <name type="scientific">Neocucurbitaria cava</name>
    <dbReference type="NCBI Taxonomy" id="798079"/>
    <lineage>
        <taxon>Eukaryota</taxon>
        <taxon>Fungi</taxon>
        <taxon>Dikarya</taxon>
        <taxon>Ascomycota</taxon>
        <taxon>Pezizomycotina</taxon>
        <taxon>Dothideomycetes</taxon>
        <taxon>Pleosporomycetidae</taxon>
        <taxon>Pleosporales</taxon>
        <taxon>Pleosporineae</taxon>
        <taxon>Cucurbitariaceae</taxon>
        <taxon>Neocucurbitaria</taxon>
    </lineage>
</organism>
<dbReference type="AlphaFoldDB" id="A0A9W8YAQ0"/>
<feature type="compositionally biased region" description="Polar residues" evidence="4">
    <location>
        <begin position="87"/>
        <end position="98"/>
    </location>
</feature>
<dbReference type="InterPro" id="IPR011006">
    <property type="entry name" value="CheY-like_superfamily"/>
</dbReference>
<keyword evidence="1" id="KW-0597">Phosphoprotein</keyword>
<feature type="compositionally biased region" description="Polar residues" evidence="4">
    <location>
        <begin position="179"/>
        <end position="211"/>
    </location>
</feature>
<evidence type="ECO:0000256" key="3">
    <source>
        <dbReference type="PROSITE-ProRule" id="PRU00169"/>
    </source>
</evidence>
<evidence type="ECO:0000256" key="2">
    <source>
        <dbReference type="ARBA" id="ARBA00023012"/>
    </source>
</evidence>
<keyword evidence="7" id="KW-1185">Reference proteome</keyword>
<dbReference type="GO" id="GO:0000160">
    <property type="term" value="P:phosphorelay signal transduction system"/>
    <property type="evidence" value="ECO:0007669"/>
    <property type="project" value="UniProtKB-KW"/>
</dbReference>
<feature type="domain" description="Response regulatory" evidence="5">
    <location>
        <begin position="1"/>
        <end position="39"/>
    </location>
</feature>
<dbReference type="Proteomes" id="UP001140560">
    <property type="component" value="Unassembled WGS sequence"/>
</dbReference>
<dbReference type="InterPro" id="IPR001789">
    <property type="entry name" value="Sig_transdc_resp-reg_receiver"/>
</dbReference>
<evidence type="ECO:0000313" key="6">
    <source>
        <dbReference type="EMBL" id="KAJ4372320.1"/>
    </source>
</evidence>
<evidence type="ECO:0000256" key="1">
    <source>
        <dbReference type="ARBA" id="ARBA00022553"/>
    </source>
</evidence>
<dbReference type="PANTHER" id="PTHR45339">
    <property type="entry name" value="HYBRID SIGNAL TRANSDUCTION HISTIDINE KINASE J"/>
    <property type="match status" value="1"/>
</dbReference>
<sequence length="233" mass="25505">MTASAIQGDKEKCTLAGMDDYLAKPVKGKLLEKMLVKWAIEGRRKTAKAEPSTNVDDQHGAATKATPAPIASISAKDHPQVPGSPAESETTAQALTTQLHRLHYQSDAAFARTTEDEGDRAMRRIQAEERDTKLRDDKLLSLVGPQLIRHNSSQGPAIEPSMPLTVENIEKLVHEQGDGDSSATRTLSSLDAGSNRVNQSHSRTDSRQQQLARPMLPEAQLHESEDTIVERNE</sequence>
<dbReference type="OrthoDB" id="60033at2759"/>
<comment type="caution">
    <text evidence="6">The sequence shown here is derived from an EMBL/GenBank/DDBJ whole genome shotgun (WGS) entry which is preliminary data.</text>
</comment>
<feature type="region of interest" description="Disordered" evidence="4">
    <location>
        <begin position="176"/>
        <end position="233"/>
    </location>
</feature>
<evidence type="ECO:0000256" key="4">
    <source>
        <dbReference type="SAM" id="MobiDB-lite"/>
    </source>
</evidence>
<reference evidence="6" key="1">
    <citation type="submission" date="2022-10" db="EMBL/GenBank/DDBJ databases">
        <title>Tapping the CABI collections for fungal endophytes: first genome assemblies for Collariella, Neodidymelliopsis, Ascochyta clinopodiicola, Didymella pomorum, Didymosphaeria variabile, Neocosmospora piperis and Neocucurbitaria cava.</title>
        <authorList>
            <person name="Hill R."/>
        </authorList>
    </citation>
    <scope>NUCLEOTIDE SEQUENCE</scope>
    <source>
        <strain evidence="6">IMI 356814</strain>
    </source>
</reference>
<dbReference type="SUPFAM" id="SSF52172">
    <property type="entry name" value="CheY-like"/>
    <property type="match status" value="1"/>
</dbReference>
<evidence type="ECO:0000313" key="7">
    <source>
        <dbReference type="Proteomes" id="UP001140560"/>
    </source>
</evidence>
<gene>
    <name evidence="6" type="ORF">N0V83_004094</name>
</gene>
<name>A0A9W8YAQ0_9PLEO</name>
<evidence type="ECO:0000259" key="5">
    <source>
        <dbReference type="PROSITE" id="PS50110"/>
    </source>
</evidence>
<feature type="region of interest" description="Disordered" evidence="4">
    <location>
        <begin position="43"/>
        <end position="98"/>
    </location>
</feature>
<protein>
    <recommendedName>
        <fullName evidence="5">Response regulatory domain-containing protein</fullName>
    </recommendedName>
</protein>
<dbReference type="EMBL" id="JAPEUY010000006">
    <property type="protein sequence ID" value="KAJ4372320.1"/>
    <property type="molecule type" value="Genomic_DNA"/>
</dbReference>
<dbReference type="PROSITE" id="PS50110">
    <property type="entry name" value="RESPONSE_REGULATORY"/>
    <property type="match status" value="1"/>
</dbReference>
<comment type="caution">
    <text evidence="3">Lacks conserved residue(s) required for the propagation of feature annotation.</text>
</comment>
<keyword evidence="2" id="KW-0902">Two-component regulatory system</keyword>
<feature type="compositionally biased region" description="Basic and acidic residues" evidence="4">
    <location>
        <begin position="220"/>
        <end position="233"/>
    </location>
</feature>
<proteinExistence type="predicted"/>
<dbReference type="Gene3D" id="3.40.50.2300">
    <property type="match status" value="1"/>
</dbReference>
<dbReference type="PANTHER" id="PTHR45339:SF1">
    <property type="entry name" value="HYBRID SIGNAL TRANSDUCTION HISTIDINE KINASE J"/>
    <property type="match status" value="1"/>
</dbReference>
<accession>A0A9W8YAQ0</accession>